<comment type="caution">
    <text evidence="2">The sequence shown here is derived from an EMBL/GenBank/DDBJ whole genome shotgun (WGS) entry which is preliminary data.</text>
</comment>
<name>A0A4Y8CWR7_9HELO</name>
<dbReference type="PROSITE" id="PS50088">
    <property type="entry name" value="ANK_REPEAT"/>
    <property type="match status" value="2"/>
</dbReference>
<accession>A0A4Y8CWR7</accession>
<dbReference type="PANTHER" id="PTHR46224:SF64">
    <property type="entry name" value="IQ MOTIF AND ANKYRIN REPEAT DOMAIN-CONTAINING PROTEIN 1"/>
    <property type="match status" value="1"/>
</dbReference>
<keyword evidence="3" id="KW-1185">Reference proteome</keyword>
<dbReference type="Proteomes" id="UP000297299">
    <property type="component" value="Unassembled WGS sequence"/>
</dbReference>
<sequence length="399" mass="44341">MAAFTAYFCKNQVVDEAGGCITSSALDTAVWDHKTEIVRLLLESAVRPVVEGYLESALQVAVQFRFAKLVEILLEFGASPSYKFTRCFGKTRSCISYVLDSLDERLRSDSCEPELVLKLLLSKTEPLPRKTMNDLLVEYVSIKSDAVDLVRLLLNHPCFPEPDAHEEGSLIVFAALYANIKYMELLMNETHDVNSCRGSIPWTNQFPLPRGTFGGCIWSEDRPMYESWFTRDIEITALFGGIISTNERVVKSLIDHGADVNMFIELGTPLFIAAALSSKSVVQLLLKNGAQITPSKFGGREQSSPLVIAAARGNIEIVKLLLEYGADVERGTATIVNSMLTHKYGIEGRFYPSAIEAAEMESHEEMVALLREHRAGQAVTGMEKVEVTMMPNRVEEVED</sequence>
<protein>
    <submittedName>
        <fullName evidence="2">Uncharacterized protein</fullName>
    </submittedName>
</protein>
<dbReference type="PANTHER" id="PTHR46224">
    <property type="entry name" value="ANKYRIN REPEAT FAMILY PROTEIN"/>
    <property type="match status" value="1"/>
</dbReference>
<organism evidence="2 3">
    <name type="scientific">Botryotinia calthae</name>
    <dbReference type="NCBI Taxonomy" id="38488"/>
    <lineage>
        <taxon>Eukaryota</taxon>
        <taxon>Fungi</taxon>
        <taxon>Dikarya</taxon>
        <taxon>Ascomycota</taxon>
        <taxon>Pezizomycotina</taxon>
        <taxon>Leotiomycetes</taxon>
        <taxon>Helotiales</taxon>
        <taxon>Sclerotiniaceae</taxon>
        <taxon>Botryotinia</taxon>
    </lineage>
</organism>
<gene>
    <name evidence="2" type="ORF">BOTCAL_0309g00030</name>
</gene>
<dbReference type="InterPro" id="IPR002110">
    <property type="entry name" value="Ankyrin_rpt"/>
</dbReference>
<feature type="repeat" description="ANK" evidence="1">
    <location>
        <begin position="301"/>
        <end position="333"/>
    </location>
</feature>
<evidence type="ECO:0000313" key="2">
    <source>
        <dbReference type="EMBL" id="TEY46974.1"/>
    </source>
</evidence>
<dbReference type="Pfam" id="PF12796">
    <property type="entry name" value="Ank_2"/>
    <property type="match status" value="1"/>
</dbReference>
<keyword evidence="1" id="KW-0040">ANK repeat</keyword>
<dbReference type="AlphaFoldDB" id="A0A4Y8CWR7"/>
<evidence type="ECO:0000313" key="3">
    <source>
        <dbReference type="Proteomes" id="UP000297299"/>
    </source>
</evidence>
<dbReference type="PROSITE" id="PS50297">
    <property type="entry name" value="ANK_REP_REGION"/>
    <property type="match status" value="2"/>
</dbReference>
<dbReference type="InterPro" id="IPR051616">
    <property type="entry name" value="Cul2-RING_E3_ligase_SR"/>
</dbReference>
<proteinExistence type="predicted"/>
<dbReference type="STRING" id="38488.A0A4Y8CWR7"/>
<reference evidence="2 3" key="1">
    <citation type="submission" date="2017-11" db="EMBL/GenBank/DDBJ databases">
        <title>Comparative genomics of Botrytis spp.</title>
        <authorList>
            <person name="Valero-Jimenez C.A."/>
            <person name="Tapia P."/>
            <person name="Veloso J."/>
            <person name="Silva-Moreno E."/>
            <person name="Staats M."/>
            <person name="Valdes J.H."/>
            <person name="Van Kan J.A.L."/>
        </authorList>
    </citation>
    <scope>NUCLEOTIDE SEQUENCE [LARGE SCALE GENOMIC DNA]</scope>
    <source>
        <strain evidence="2 3">MUCL2830</strain>
    </source>
</reference>
<dbReference type="EMBL" id="PHWZ01000308">
    <property type="protein sequence ID" value="TEY46974.1"/>
    <property type="molecule type" value="Genomic_DNA"/>
</dbReference>
<dbReference type="SUPFAM" id="SSF48403">
    <property type="entry name" value="Ankyrin repeat"/>
    <property type="match status" value="1"/>
</dbReference>
<dbReference type="SMART" id="SM00248">
    <property type="entry name" value="ANK"/>
    <property type="match status" value="7"/>
</dbReference>
<dbReference type="Gene3D" id="1.25.40.20">
    <property type="entry name" value="Ankyrin repeat-containing domain"/>
    <property type="match status" value="2"/>
</dbReference>
<dbReference type="InterPro" id="IPR036770">
    <property type="entry name" value="Ankyrin_rpt-contain_sf"/>
</dbReference>
<feature type="repeat" description="ANK" evidence="1">
    <location>
        <begin position="265"/>
        <end position="297"/>
    </location>
</feature>
<dbReference type="OrthoDB" id="194358at2759"/>
<evidence type="ECO:0000256" key="1">
    <source>
        <dbReference type="PROSITE-ProRule" id="PRU00023"/>
    </source>
</evidence>